<dbReference type="AlphaFoldDB" id="A0A8H4RK64"/>
<dbReference type="PANTHER" id="PTHR38166:SF1">
    <property type="entry name" value="C2H2-TYPE DOMAIN-CONTAINING PROTEIN"/>
    <property type="match status" value="1"/>
</dbReference>
<dbReference type="PANTHER" id="PTHR38166">
    <property type="entry name" value="C2H2-TYPE DOMAIN-CONTAINING PROTEIN-RELATED"/>
    <property type="match status" value="1"/>
</dbReference>
<dbReference type="OrthoDB" id="5382659at2759"/>
<name>A0A8H4RK64_9HELO</name>
<proteinExistence type="predicted"/>
<reference evidence="2 3" key="1">
    <citation type="submission" date="2020-03" db="EMBL/GenBank/DDBJ databases">
        <title>Draft Genome Sequence of Cudoniella acicularis.</title>
        <authorList>
            <person name="Buettner E."/>
            <person name="Kellner H."/>
        </authorList>
    </citation>
    <scope>NUCLEOTIDE SEQUENCE [LARGE SCALE GENOMIC DNA]</scope>
    <source>
        <strain evidence="2 3">DSM 108380</strain>
    </source>
</reference>
<evidence type="ECO:0000256" key="1">
    <source>
        <dbReference type="SAM" id="MobiDB-lite"/>
    </source>
</evidence>
<dbReference type="Proteomes" id="UP000566819">
    <property type="component" value="Unassembled WGS sequence"/>
</dbReference>
<organism evidence="2 3">
    <name type="scientific">Cudoniella acicularis</name>
    <dbReference type="NCBI Taxonomy" id="354080"/>
    <lineage>
        <taxon>Eukaryota</taxon>
        <taxon>Fungi</taxon>
        <taxon>Dikarya</taxon>
        <taxon>Ascomycota</taxon>
        <taxon>Pezizomycotina</taxon>
        <taxon>Leotiomycetes</taxon>
        <taxon>Helotiales</taxon>
        <taxon>Tricladiaceae</taxon>
        <taxon>Cudoniella</taxon>
    </lineage>
</organism>
<evidence type="ECO:0000313" key="3">
    <source>
        <dbReference type="Proteomes" id="UP000566819"/>
    </source>
</evidence>
<gene>
    <name evidence="2" type="ORF">G7Y89_g7597</name>
</gene>
<sequence>MAVTLTQSKRRDNPIVLSPQIGVVECSSDTLVTEGPRELLADEQKPCDNHDWLTSDLIPNGEWKESLWGPDWDLCNVVGSNPFVAPSSTHCSSPQSSAVLNMRRRRKRRDEGDDTCDGNTKYRHSKQRKTHSDNRKPKFACPYHKWNPSKYEDLQAYISSVEGCSLRVANPPEGITTDMLKALKSRKKFNQTEEERWKGTYRILFPRECEVPSPYVDSVNDETSRVLDFFEEYCRTEMRKKFSKLLEDHFSTINLNSVSTPEPASNLMTLSTAQHRLASSGAEADIKAKLVPNPDCSRDSAYAHRPVWGSVPDFERHEYVDFDSCVPEVFRPG</sequence>
<feature type="region of interest" description="Disordered" evidence="1">
    <location>
        <begin position="86"/>
        <end position="136"/>
    </location>
</feature>
<keyword evidence="3" id="KW-1185">Reference proteome</keyword>
<feature type="compositionally biased region" description="Low complexity" evidence="1">
    <location>
        <begin position="87"/>
        <end position="97"/>
    </location>
</feature>
<dbReference type="EMBL" id="JAAMPI010000539">
    <property type="protein sequence ID" value="KAF4630543.1"/>
    <property type="molecule type" value="Genomic_DNA"/>
</dbReference>
<comment type="caution">
    <text evidence="2">The sequence shown here is derived from an EMBL/GenBank/DDBJ whole genome shotgun (WGS) entry which is preliminary data.</text>
</comment>
<protein>
    <submittedName>
        <fullName evidence="2">Uncharacterized protein</fullName>
    </submittedName>
</protein>
<evidence type="ECO:0000313" key="2">
    <source>
        <dbReference type="EMBL" id="KAF4630543.1"/>
    </source>
</evidence>
<accession>A0A8H4RK64</accession>